<dbReference type="AlphaFoldDB" id="A0A1X9N893"/>
<organism evidence="1 2">
    <name type="scientific">Oceanicoccus sagamiensis</name>
    <dbReference type="NCBI Taxonomy" id="716816"/>
    <lineage>
        <taxon>Bacteria</taxon>
        <taxon>Pseudomonadati</taxon>
        <taxon>Pseudomonadota</taxon>
        <taxon>Gammaproteobacteria</taxon>
        <taxon>Cellvibrionales</taxon>
        <taxon>Spongiibacteraceae</taxon>
        <taxon>Oceanicoccus</taxon>
    </lineage>
</organism>
<accession>A0A1X9N893</accession>
<evidence type="ECO:0000313" key="2">
    <source>
        <dbReference type="Proteomes" id="UP000193450"/>
    </source>
</evidence>
<keyword evidence="2" id="KW-1185">Reference proteome</keyword>
<evidence type="ECO:0008006" key="3">
    <source>
        <dbReference type="Google" id="ProtNLM"/>
    </source>
</evidence>
<dbReference type="Proteomes" id="UP000193450">
    <property type="component" value="Chromosome"/>
</dbReference>
<sequence>MHIIIGLITAVAGLIWALHSLQNAGVDLNAFNPFTWVRRRKWEKQLGVKPMHGLTETMEAAALLVVGVVNVEGDITRDTKMDILKLFENEFGIKRNRSLELFSSSTHFLKDVINLDAEVKHVLAPSKSGFQESHVTKLVGMMQHVAGLEGEPSEQQKAIVQAVQSEFNIHVEKSTNW</sequence>
<dbReference type="KEGG" id="osg:BST96_00095"/>
<proteinExistence type="predicted"/>
<reference evidence="1 2" key="1">
    <citation type="submission" date="2016-11" db="EMBL/GenBank/DDBJ databases">
        <title>Trade-off between light-utilization and light-protection in marine flavobacteria.</title>
        <authorList>
            <person name="Kumagai Y."/>
        </authorList>
    </citation>
    <scope>NUCLEOTIDE SEQUENCE [LARGE SCALE GENOMIC DNA]</scope>
    <source>
        <strain evidence="1 2">NBRC 107125</strain>
    </source>
</reference>
<dbReference type="OrthoDB" id="5703355at2"/>
<protein>
    <recommendedName>
        <fullName evidence="3">Co-chaperone DjlA N-terminal domain-containing protein</fullName>
    </recommendedName>
</protein>
<evidence type="ECO:0000313" key="1">
    <source>
        <dbReference type="EMBL" id="ARN72652.1"/>
    </source>
</evidence>
<gene>
    <name evidence="1" type="ORF">BST96_00095</name>
</gene>
<name>A0A1X9N893_9GAMM</name>
<dbReference type="RefSeq" id="WP_085756739.1">
    <property type="nucleotide sequence ID" value="NZ_CP019343.1"/>
</dbReference>
<dbReference type="EMBL" id="CP019343">
    <property type="protein sequence ID" value="ARN72652.1"/>
    <property type="molecule type" value="Genomic_DNA"/>
</dbReference>